<organism evidence="2 3">
    <name type="scientific">Penicillium oxalicum (strain 114-2 / CGMCC 5302)</name>
    <name type="common">Penicillium decumbens</name>
    <dbReference type="NCBI Taxonomy" id="933388"/>
    <lineage>
        <taxon>Eukaryota</taxon>
        <taxon>Fungi</taxon>
        <taxon>Dikarya</taxon>
        <taxon>Ascomycota</taxon>
        <taxon>Pezizomycotina</taxon>
        <taxon>Eurotiomycetes</taxon>
        <taxon>Eurotiomycetidae</taxon>
        <taxon>Eurotiales</taxon>
        <taxon>Aspergillaceae</taxon>
        <taxon>Penicillium</taxon>
    </lineage>
</organism>
<feature type="region of interest" description="Disordered" evidence="1">
    <location>
        <begin position="90"/>
        <end position="138"/>
    </location>
</feature>
<evidence type="ECO:0000313" key="3">
    <source>
        <dbReference type="Proteomes" id="UP000019376"/>
    </source>
</evidence>
<dbReference type="HOGENOM" id="CLU_1563399_0_0_1"/>
<reference evidence="2 3" key="1">
    <citation type="journal article" date="2013" name="PLoS ONE">
        <title>Genomic and secretomic analyses reveal unique features of the lignocellulolytic enzyme system of Penicillium decumbens.</title>
        <authorList>
            <person name="Liu G."/>
            <person name="Zhang L."/>
            <person name="Wei X."/>
            <person name="Zou G."/>
            <person name="Qin Y."/>
            <person name="Ma L."/>
            <person name="Li J."/>
            <person name="Zheng H."/>
            <person name="Wang S."/>
            <person name="Wang C."/>
            <person name="Xun L."/>
            <person name="Zhao G.-P."/>
            <person name="Zhou Z."/>
            <person name="Qu Y."/>
        </authorList>
    </citation>
    <scope>NUCLEOTIDE SEQUENCE [LARGE SCALE GENOMIC DNA]</scope>
    <source>
        <strain evidence="3">114-2 / CGMCC 5302</strain>
    </source>
</reference>
<accession>S8AYQ8</accession>
<name>S8AYQ8_PENO1</name>
<evidence type="ECO:0000313" key="2">
    <source>
        <dbReference type="EMBL" id="EPS27117.1"/>
    </source>
</evidence>
<dbReference type="eggNOG" id="ENOG502SXB2">
    <property type="taxonomic scope" value="Eukaryota"/>
</dbReference>
<dbReference type="PhylomeDB" id="S8AYQ8"/>
<dbReference type="Proteomes" id="UP000019376">
    <property type="component" value="Unassembled WGS sequence"/>
</dbReference>
<dbReference type="AlphaFoldDB" id="S8AYQ8"/>
<feature type="region of interest" description="Disordered" evidence="1">
    <location>
        <begin position="1"/>
        <end position="54"/>
    </location>
</feature>
<sequence length="171" mass="17475">MNTTLNSFQPSSQSSSASSTFPSASNSGGLSSSNTFGVVTQQPPPPYHSSHLPADLAVPAGATSLQQPPASAYLAQPAMAQTQPLTQNFSNLAGAPGLPAMSQPVELDPRLPAEAPSSTHQPAAGHYPHQVSGSGGPTATAPFLQDFSLVAEAAKRAQLSIVMRDLESVTL</sequence>
<feature type="compositionally biased region" description="Low complexity" evidence="1">
    <location>
        <begin position="1"/>
        <end position="34"/>
    </location>
</feature>
<keyword evidence="3" id="KW-1185">Reference proteome</keyword>
<protein>
    <submittedName>
        <fullName evidence="2">Uncharacterized protein</fullName>
    </submittedName>
</protein>
<proteinExistence type="predicted"/>
<dbReference type="EMBL" id="KB644409">
    <property type="protein sequence ID" value="EPS27117.1"/>
    <property type="molecule type" value="Genomic_DNA"/>
</dbReference>
<evidence type="ECO:0000256" key="1">
    <source>
        <dbReference type="SAM" id="MobiDB-lite"/>
    </source>
</evidence>
<gene>
    <name evidence="2" type="ORF">PDE_02058</name>
</gene>
<dbReference type="OrthoDB" id="4157208at2759"/>